<dbReference type="PRINTS" id="PR00075">
    <property type="entry name" value="FACDDSATRASE"/>
</dbReference>
<keyword evidence="10 12" id="KW-0472">Membrane</keyword>
<evidence type="ECO:0000256" key="6">
    <source>
        <dbReference type="ARBA" id="ARBA00022989"/>
    </source>
</evidence>
<evidence type="ECO:0000256" key="9">
    <source>
        <dbReference type="ARBA" id="ARBA00023098"/>
    </source>
</evidence>
<evidence type="ECO:0000256" key="3">
    <source>
        <dbReference type="ARBA" id="ARBA00022516"/>
    </source>
</evidence>
<feature type="transmembrane region" description="Helical" evidence="12">
    <location>
        <begin position="47"/>
        <end position="67"/>
    </location>
</feature>
<keyword evidence="3" id="KW-0444">Lipid biosynthesis</keyword>
<sequence length="344" mass="40672">MSFLDHVLQPPSYGWKDSNGELVKPTRSEILREFFKRLNVFRDRKNWLPFFSWLKVLCLIPFFFIFITSYFTWWTLLATFIYSMIIMGTHGTIWHHRYCTHRAYKFRNPLWRFLTQNLTINVIPEEIYVISHHVHHAKSDQPGDPYNAEAGFLYCFLADVNHQPISKTLSESEYNRVKLLMQHTGVPANSYAQYKVWGSYVNPLYAVISWVLNWSFWYLLFYLIGGHALACSLFGAAGFWAIGVRTFNYEGHAKGKDKQRQGIDYSVNDKSINQLWPGIVAGEWHNNHHLFPKSARSGFKPHQVDLAWYYIKLMHMLGAVTAYRDDKKRFYEQYHNPYLKSVRK</sequence>
<feature type="transmembrane region" description="Helical" evidence="12">
    <location>
        <begin position="73"/>
        <end position="94"/>
    </location>
</feature>
<dbReference type="Pfam" id="PF00487">
    <property type="entry name" value="FA_desaturase"/>
    <property type="match status" value="1"/>
</dbReference>
<evidence type="ECO:0000256" key="10">
    <source>
        <dbReference type="ARBA" id="ARBA00023136"/>
    </source>
</evidence>
<gene>
    <name evidence="14" type="ORF">HS960_09520</name>
</gene>
<evidence type="ECO:0000313" key="14">
    <source>
        <dbReference type="EMBL" id="QMV67877.1"/>
    </source>
</evidence>
<dbReference type="InterPro" id="IPR015876">
    <property type="entry name" value="Acyl-CoA_DS"/>
</dbReference>
<evidence type="ECO:0000256" key="2">
    <source>
        <dbReference type="ARBA" id="ARBA00008749"/>
    </source>
</evidence>
<feature type="transmembrane region" description="Helical" evidence="12">
    <location>
        <begin position="216"/>
        <end position="242"/>
    </location>
</feature>
<keyword evidence="7" id="KW-0560">Oxidoreductase</keyword>
<dbReference type="GO" id="GO:0016020">
    <property type="term" value="C:membrane"/>
    <property type="evidence" value="ECO:0007669"/>
    <property type="project" value="UniProtKB-SubCell"/>
</dbReference>
<proteinExistence type="inferred from homology"/>
<dbReference type="PANTHER" id="PTHR11351:SF31">
    <property type="entry name" value="DESATURASE 1, ISOFORM A-RELATED"/>
    <property type="match status" value="1"/>
</dbReference>
<name>A0A7G5E1K2_9SPHI</name>
<dbReference type="GO" id="GO:0016717">
    <property type="term" value="F:oxidoreductase activity, acting on paired donors, with oxidation of a pair of donors resulting in the reduction of molecular oxygen to two molecules of water"/>
    <property type="evidence" value="ECO:0007669"/>
    <property type="project" value="InterPro"/>
</dbReference>
<comment type="similarity">
    <text evidence="2">Belongs to the fatty acid desaturase type 2 family.</text>
</comment>
<dbReference type="AlphaFoldDB" id="A0A7G5E1K2"/>
<dbReference type="Proteomes" id="UP000515450">
    <property type="component" value="Chromosome"/>
</dbReference>
<dbReference type="RefSeq" id="WP_153847778.1">
    <property type="nucleotide sequence ID" value="NZ_CP058555.1"/>
</dbReference>
<dbReference type="GO" id="GO:0006633">
    <property type="term" value="P:fatty acid biosynthetic process"/>
    <property type="evidence" value="ECO:0007669"/>
    <property type="project" value="UniProtKB-KW"/>
</dbReference>
<evidence type="ECO:0000256" key="1">
    <source>
        <dbReference type="ARBA" id="ARBA00004141"/>
    </source>
</evidence>
<keyword evidence="5" id="KW-0276">Fatty acid metabolism</keyword>
<evidence type="ECO:0000256" key="7">
    <source>
        <dbReference type="ARBA" id="ARBA00023002"/>
    </source>
</evidence>
<keyword evidence="11" id="KW-0275">Fatty acid biosynthesis</keyword>
<dbReference type="InterPro" id="IPR005804">
    <property type="entry name" value="FA_desaturase_dom"/>
</dbReference>
<evidence type="ECO:0000256" key="12">
    <source>
        <dbReference type="SAM" id="Phobius"/>
    </source>
</evidence>
<evidence type="ECO:0000256" key="5">
    <source>
        <dbReference type="ARBA" id="ARBA00022832"/>
    </source>
</evidence>
<keyword evidence="6 12" id="KW-1133">Transmembrane helix</keyword>
<keyword evidence="4 12" id="KW-0812">Transmembrane</keyword>
<keyword evidence="9" id="KW-0443">Lipid metabolism</keyword>
<evidence type="ECO:0000313" key="15">
    <source>
        <dbReference type="Proteomes" id="UP000515450"/>
    </source>
</evidence>
<evidence type="ECO:0000256" key="4">
    <source>
        <dbReference type="ARBA" id="ARBA00022692"/>
    </source>
</evidence>
<keyword evidence="8" id="KW-0408">Iron</keyword>
<keyword evidence="15" id="KW-1185">Reference proteome</keyword>
<organism evidence="14 15">
    <name type="scientific">Sphingobacterium paramultivorum</name>
    <dbReference type="NCBI Taxonomy" id="2886510"/>
    <lineage>
        <taxon>Bacteria</taxon>
        <taxon>Pseudomonadati</taxon>
        <taxon>Bacteroidota</taxon>
        <taxon>Sphingobacteriia</taxon>
        <taxon>Sphingobacteriales</taxon>
        <taxon>Sphingobacteriaceae</taxon>
        <taxon>Sphingobacterium</taxon>
    </lineage>
</organism>
<evidence type="ECO:0000256" key="8">
    <source>
        <dbReference type="ARBA" id="ARBA00023004"/>
    </source>
</evidence>
<feature type="domain" description="Fatty acid desaturase" evidence="13">
    <location>
        <begin position="72"/>
        <end position="315"/>
    </location>
</feature>
<evidence type="ECO:0000256" key="11">
    <source>
        <dbReference type="ARBA" id="ARBA00023160"/>
    </source>
</evidence>
<evidence type="ECO:0000259" key="13">
    <source>
        <dbReference type="Pfam" id="PF00487"/>
    </source>
</evidence>
<reference evidence="14 15" key="1">
    <citation type="journal article" date="2020" name="G3 (Bethesda)">
        <title>CeMbio - The Caenorhabditis elegans Microbiome Resource.</title>
        <authorList>
            <person name="Dirksen P."/>
            <person name="Assie A."/>
            <person name="Zimmermann J."/>
            <person name="Zhang F."/>
            <person name="Tietje A.M."/>
            <person name="Marsh S.A."/>
            <person name="Felix M.A."/>
            <person name="Shapira M."/>
            <person name="Kaleta C."/>
            <person name="Schulenburg H."/>
            <person name="Samuel B."/>
        </authorList>
    </citation>
    <scope>NUCLEOTIDE SEQUENCE [LARGE SCALE GENOMIC DNA]</scope>
    <source>
        <strain evidence="14 15">BIGb0170</strain>
    </source>
</reference>
<dbReference type="PANTHER" id="PTHR11351">
    <property type="entry name" value="ACYL-COA DESATURASE"/>
    <property type="match status" value="1"/>
</dbReference>
<protein>
    <submittedName>
        <fullName evidence="14">Fatty acid desaturase</fullName>
    </submittedName>
</protein>
<comment type="subcellular location">
    <subcellularLocation>
        <location evidence="1">Membrane</location>
        <topology evidence="1">Multi-pass membrane protein</topology>
    </subcellularLocation>
</comment>
<dbReference type="EMBL" id="CP058555">
    <property type="protein sequence ID" value="QMV67877.1"/>
    <property type="molecule type" value="Genomic_DNA"/>
</dbReference>
<accession>A0A7G5E1K2</accession>